<reference evidence="1 2" key="1">
    <citation type="journal article" date="2019" name="Nat. Ecol. Evol.">
        <title>Megaphylogeny resolves global patterns of mushroom evolution.</title>
        <authorList>
            <person name="Varga T."/>
            <person name="Krizsan K."/>
            <person name="Foldi C."/>
            <person name="Dima B."/>
            <person name="Sanchez-Garcia M."/>
            <person name="Sanchez-Ramirez S."/>
            <person name="Szollosi G.J."/>
            <person name="Szarkandi J.G."/>
            <person name="Papp V."/>
            <person name="Albert L."/>
            <person name="Andreopoulos W."/>
            <person name="Angelini C."/>
            <person name="Antonin V."/>
            <person name="Barry K.W."/>
            <person name="Bougher N.L."/>
            <person name="Buchanan P."/>
            <person name="Buyck B."/>
            <person name="Bense V."/>
            <person name="Catcheside P."/>
            <person name="Chovatia M."/>
            <person name="Cooper J."/>
            <person name="Damon W."/>
            <person name="Desjardin D."/>
            <person name="Finy P."/>
            <person name="Geml J."/>
            <person name="Haridas S."/>
            <person name="Hughes K."/>
            <person name="Justo A."/>
            <person name="Karasinski D."/>
            <person name="Kautmanova I."/>
            <person name="Kiss B."/>
            <person name="Kocsube S."/>
            <person name="Kotiranta H."/>
            <person name="LaButti K.M."/>
            <person name="Lechner B.E."/>
            <person name="Liimatainen K."/>
            <person name="Lipzen A."/>
            <person name="Lukacs Z."/>
            <person name="Mihaltcheva S."/>
            <person name="Morgado L.N."/>
            <person name="Niskanen T."/>
            <person name="Noordeloos M.E."/>
            <person name="Ohm R.A."/>
            <person name="Ortiz-Santana B."/>
            <person name="Ovrebo C."/>
            <person name="Racz N."/>
            <person name="Riley R."/>
            <person name="Savchenko A."/>
            <person name="Shiryaev A."/>
            <person name="Soop K."/>
            <person name="Spirin V."/>
            <person name="Szebenyi C."/>
            <person name="Tomsovsky M."/>
            <person name="Tulloss R.E."/>
            <person name="Uehling J."/>
            <person name="Grigoriev I.V."/>
            <person name="Vagvolgyi C."/>
            <person name="Papp T."/>
            <person name="Martin F.M."/>
            <person name="Miettinen O."/>
            <person name="Hibbett D.S."/>
            <person name="Nagy L.G."/>
        </authorList>
    </citation>
    <scope>NUCLEOTIDE SEQUENCE [LARGE SCALE GENOMIC DNA]</scope>
    <source>
        <strain evidence="1 2">NL-1719</strain>
    </source>
</reference>
<name>A0ACD2ZXX2_9AGAR</name>
<proteinExistence type="predicted"/>
<evidence type="ECO:0000313" key="1">
    <source>
        <dbReference type="EMBL" id="TFK58121.1"/>
    </source>
</evidence>
<gene>
    <name evidence="1" type="ORF">BDN72DRAFT_907058</name>
</gene>
<organism evidence="1 2">
    <name type="scientific">Pluteus cervinus</name>
    <dbReference type="NCBI Taxonomy" id="181527"/>
    <lineage>
        <taxon>Eukaryota</taxon>
        <taxon>Fungi</taxon>
        <taxon>Dikarya</taxon>
        <taxon>Basidiomycota</taxon>
        <taxon>Agaricomycotina</taxon>
        <taxon>Agaricomycetes</taxon>
        <taxon>Agaricomycetidae</taxon>
        <taxon>Agaricales</taxon>
        <taxon>Pluteineae</taxon>
        <taxon>Pluteaceae</taxon>
        <taxon>Pluteus</taxon>
    </lineage>
</organism>
<keyword evidence="2" id="KW-1185">Reference proteome</keyword>
<accession>A0ACD2ZXX2</accession>
<sequence>MFHLSTPTSPNVETTTSRTTFRKDRQSRETGGPLTRPGECTHLYTSPSTTTPLPASWTVTQSDGVTLMPTYGPFRFAMHVAVSLATRIFSSSPRSTTTTTAYPVHDHHHYYKITTTHTSSDDDYPDRSYHPTIASILTSTIRRR</sequence>
<dbReference type="Proteomes" id="UP000308600">
    <property type="component" value="Unassembled WGS sequence"/>
</dbReference>
<protein>
    <submittedName>
        <fullName evidence="1">Uncharacterized protein</fullName>
    </submittedName>
</protein>
<dbReference type="EMBL" id="ML209624">
    <property type="protein sequence ID" value="TFK58121.1"/>
    <property type="molecule type" value="Genomic_DNA"/>
</dbReference>
<evidence type="ECO:0000313" key="2">
    <source>
        <dbReference type="Proteomes" id="UP000308600"/>
    </source>
</evidence>